<reference evidence="1" key="1">
    <citation type="submission" date="2020-08" db="EMBL/GenBank/DDBJ databases">
        <title>Multicomponent nature underlies the extraordinary mechanical properties of spider dragline silk.</title>
        <authorList>
            <person name="Kono N."/>
            <person name="Nakamura H."/>
            <person name="Mori M."/>
            <person name="Yoshida Y."/>
            <person name="Ohtoshi R."/>
            <person name="Malay A.D."/>
            <person name="Moran D.A.P."/>
            <person name="Tomita M."/>
            <person name="Numata K."/>
            <person name="Arakawa K."/>
        </authorList>
    </citation>
    <scope>NUCLEOTIDE SEQUENCE</scope>
</reference>
<evidence type="ECO:0000313" key="2">
    <source>
        <dbReference type="Proteomes" id="UP000886998"/>
    </source>
</evidence>
<dbReference type="Proteomes" id="UP000886998">
    <property type="component" value="Unassembled WGS sequence"/>
</dbReference>
<protein>
    <submittedName>
        <fullName evidence="1">Uncharacterized protein</fullName>
    </submittedName>
</protein>
<proteinExistence type="predicted"/>
<name>A0A8X6YYB8_9ARAC</name>
<organism evidence="1 2">
    <name type="scientific">Trichonephila inaurata madagascariensis</name>
    <dbReference type="NCBI Taxonomy" id="2747483"/>
    <lineage>
        <taxon>Eukaryota</taxon>
        <taxon>Metazoa</taxon>
        <taxon>Ecdysozoa</taxon>
        <taxon>Arthropoda</taxon>
        <taxon>Chelicerata</taxon>
        <taxon>Arachnida</taxon>
        <taxon>Araneae</taxon>
        <taxon>Araneomorphae</taxon>
        <taxon>Entelegynae</taxon>
        <taxon>Araneoidea</taxon>
        <taxon>Nephilidae</taxon>
        <taxon>Trichonephila</taxon>
        <taxon>Trichonephila inaurata</taxon>
    </lineage>
</organism>
<evidence type="ECO:0000313" key="1">
    <source>
        <dbReference type="EMBL" id="GFY78314.1"/>
    </source>
</evidence>
<dbReference type="EMBL" id="BMAV01022930">
    <property type="protein sequence ID" value="GFY78314.1"/>
    <property type="molecule type" value="Genomic_DNA"/>
</dbReference>
<sequence length="71" mass="8006">MPIGGLFTYELMGTEMSLLPHWMNEIPQALKWNLFRPLPTYFGSVRGGYKSSLTVEGRVILVPELPDLPLS</sequence>
<keyword evidence="2" id="KW-1185">Reference proteome</keyword>
<comment type="caution">
    <text evidence="1">The sequence shown here is derived from an EMBL/GenBank/DDBJ whole genome shotgun (WGS) entry which is preliminary data.</text>
</comment>
<accession>A0A8X6YYB8</accession>
<dbReference type="AlphaFoldDB" id="A0A8X6YYB8"/>
<gene>
    <name evidence="1" type="ORF">TNIN_89261</name>
</gene>